<evidence type="ECO:0000259" key="6">
    <source>
        <dbReference type="PROSITE" id="PS50075"/>
    </source>
</evidence>
<dbReference type="NCBIfam" id="TIGR01733">
    <property type="entry name" value="AA-adenyl-dom"/>
    <property type="match status" value="1"/>
</dbReference>
<evidence type="ECO:0000256" key="4">
    <source>
        <dbReference type="ARBA" id="ARBA00029454"/>
    </source>
</evidence>
<accession>A0A3D8T5M0</accession>
<dbReference type="RefSeq" id="XP_026609012.1">
    <property type="nucleotide sequence ID" value="XM_026743167.1"/>
</dbReference>
<dbReference type="GeneID" id="38111521"/>
<feature type="compositionally biased region" description="Basic and acidic residues" evidence="5">
    <location>
        <begin position="629"/>
        <end position="641"/>
    </location>
</feature>
<dbReference type="PROSITE" id="PS50075">
    <property type="entry name" value="CARRIER"/>
    <property type="match status" value="1"/>
</dbReference>
<dbReference type="PROSITE" id="PS00012">
    <property type="entry name" value="PHOSPHOPANTETHEINE"/>
    <property type="match status" value="1"/>
</dbReference>
<keyword evidence="1" id="KW-0596">Phosphopantetheine</keyword>
<comment type="caution">
    <text evidence="7">The sequence shown here is derived from an EMBL/GenBank/DDBJ whole genome shotgun (WGS) entry which is preliminary data.</text>
</comment>
<dbReference type="GO" id="GO:0043041">
    <property type="term" value="P:amino acid activation for nonribosomal peptide biosynthetic process"/>
    <property type="evidence" value="ECO:0007669"/>
    <property type="project" value="TreeGrafter"/>
</dbReference>
<dbReference type="GO" id="GO:0005737">
    <property type="term" value="C:cytoplasm"/>
    <property type="evidence" value="ECO:0007669"/>
    <property type="project" value="TreeGrafter"/>
</dbReference>
<evidence type="ECO:0000256" key="3">
    <source>
        <dbReference type="ARBA" id="ARBA00022598"/>
    </source>
</evidence>
<dbReference type="PROSITE" id="PS00455">
    <property type="entry name" value="AMP_BINDING"/>
    <property type="match status" value="1"/>
</dbReference>
<dbReference type="InterPro" id="IPR042099">
    <property type="entry name" value="ANL_N_sf"/>
</dbReference>
<dbReference type="Gene3D" id="1.10.1200.10">
    <property type="entry name" value="ACP-like"/>
    <property type="match status" value="1"/>
</dbReference>
<gene>
    <name evidence="7" type="ORF">DSM5745_01151</name>
</gene>
<dbReference type="OrthoDB" id="416786at2759"/>
<dbReference type="AlphaFoldDB" id="A0A3D8T5M0"/>
<dbReference type="InterPro" id="IPR020845">
    <property type="entry name" value="AMP-binding_CS"/>
</dbReference>
<dbReference type="PANTHER" id="PTHR45527:SF3">
    <property type="entry name" value="SIDEROPHORE SYNTHETASE (EUROFUNG)"/>
    <property type="match status" value="1"/>
</dbReference>
<comment type="similarity">
    <text evidence="4">Belongs to the NRP synthetase family.</text>
</comment>
<dbReference type="Pfam" id="PF00501">
    <property type="entry name" value="AMP-binding"/>
    <property type="match status" value="1"/>
</dbReference>
<dbReference type="InterPro" id="IPR023213">
    <property type="entry name" value="CAT-like_dom_sf"/>
</dbReference>
<evidence type="ECO:0000256" key="5">
    <source>
        <dbReference type="SAM" id="MobiDB-lite"/>
    </source>
</evidence>
<evidence type="ECO:0000313" key="8">
    <source>
        <dbReference type="Proteomes" id="UP000256690"/>
    </source>
</evidence>
<keyword evidence="8" id="KW-1185">Reference proteome</keyword>
<dbReference type="PANTHER" id="PTHR45527">
    <property type="entry name" value="NONRIBOSOMAL PEPTIDE SYNTHETASE"/>
    <property type="match status" value="1"/>
</dbReference>
<dbReference type="InterPro" id="IPR010071">
    <property type="entry name" value="AA_adenyl_dom"/>
</dbReference>
<dbReference type="GO" id="GO:0016874">
    <property type="term" value="F:ligase activity"/>
    <property type="evidence" value="ECO:0007669"/>
    <property type="project" value="UniProtKB-KW"/>
</dbReference>
<evidence type="ECO:0000313" key="7">
    <source>
        <dbReference type="EMBL" id="RDW93829.1"/>
    </source>
</evidence>
<sequence>MASNIPSKDLQQIQAWNSRVQLRRKDCCVHDIITQQCRANPSAEAISAWDGSLTYSQLDRMSTTLASHLVCNGCGPNKFIALLFNKSMWTAVSLLAVLKAGSAIFLVDPSLPDQRIKRMCEIAEAAAIITSSDLSERARQYGPDVLIAKDECDQQWTTSLLPKGHSDQAVYLAFTSGSTGDPKAVVVQHAAVCSGMDAYSDRMGLGRNSRMFQFASYSFVISILDHLGALMNGACLCVPSSDQIQNSLASTLREFNANWVEITPSVARALDPNEVPGLGTVVLTGEAATRLDLERWTGRVDLKTCYGQSENSLGALVDNKTDHSEPSDMGYPWAAHCFVVDPHQSEDLVPIGAEGELWLAGPSLARGYLNNEEQTAATFIENPAWFRKLRPGESRRFLKTGDLVRYRPETGLLQYVGRLGTQVKLRGQRIELAEVEVQLKKQFPEAEATVAEVVSPTGDDNDALLVAFVTMQDGKVGGDAGEPLFAPTTEQFSSQCQNAQRAMQDVLPRFMVPTTFLSLTSLPLTPSGKLNRKLLRSKASELGSQLQAYHMIDKEHRRSCSDGEIMIRDICAEILDLDPESISMNATFFGIGGNSISTMTLISRAREVGFSFTAGHVFQQMSLAELAEHRGGSEAGERVRSEGGASTAADRKEQFKQLIPPGIDPETVVDIFPCTRTQQWLHNEGGCFLLRFSGSISHDRLRAACQRLIDAHTALRSLFTRQDGRLYQVVLKRIEVPLALHPHTTDDALSTARGLCALSPEEACPLDIPPIKLTLVSGSARDNVLIIQLSHAQYDALCQQAILSDLCTFYKDPNHPVESIDFAPYMQSIVDGQTPEALTFWKRHLADPTTNSLPTPPPSPQQRSDDKPKAKETLIRSKSTMPIHPLPRGITLATAVKAAWSLVLRQKWESDDVIFAQLVSTRDVDVPGIHRTMGPCLNRVPVRVQHAKHKRAQELLHAVQEQQAQSLPHQAAEWESIVSNATGWPKDTQPMSHVIHLEFGLGTEYQIDDGVSCCLADYIPIDYPAESIDLMSEVKGDILAVELTASSAVVTQSELEQLLERFRVFCQTCWC</sequence>
<dbReference type="Pfam" id="PF00550">
    <property type="entry name" value="PP-binding"/>
    <property type="match status" value="1"/>
</dbReference>
<dbReference type="InterPro" id="IPR045851">
    <property type="entry name" value="AMP-bd_C_sf"/>
</dbReference>
<dbReference type="Gene3D" id="3.30.559.10">
    <property type="entry name" value="Chloramphenicol acetyltransferase-like domain"/>
    <property type="match status" value="1"/>
</dbReference>
<feature type="region of interest" description="Disordered" evidence="5">
    <location>
        <begin position="629"/>
        <end position="650"/>
    </location>
</feature>
<dbReference type="CDD" id="cd05918">
    <property type="entry name" value="A_NRPS_SidN3_like"/>
    <property type="match status" value="1"/>
</dbReference>
<dbReference type="Gene3D" id="3.40.50.12780">
    <property type="entry name" value="N-terminal domain of ligase-like"/>
    <property type="match status" value="1"/>
</dbReference>
<dbReference type="Proteomes" id="UP000256690">
    <property type="component" value="Unassembled WGS sequence"/>
</dbReference>
<reference evidence="7 8" key="1">
    <citation type="journal article" date="2018" name="IMA Fungus">
        <title>IMA Genome-F 9: Draft genome sequence of Annulohypoxylon stygium, Aspergillus mulundensis, Berkeleyomyces basicola (syn. Thielaviopsis basicola), Ceratocystis smalleyi, two Cercospora beticola strains, Coleophoma cylindrospora, Fusarium fracticaudum, Phialophora cf. hyalina, and Morchella septimelata.</title>
        <authorList>
            <person name="Wingfield B.D."/>
            <person name="Bills G.F."/>
            <person name="Dong Y."/>
            <person name="Huang W."/>
            <person name="Nel W.J."/>
            <person name="Swalarsk-Parry B.S."/>
            <person name="Vaghefi N."/>
            <person name="Wilken P.M."/>
            <person name="An Z."/>
            <person name="de Beer Z.W."/>
            <person name="De Vos L."/>
            <person name="Chen L."/>
            <person name="Duong T.A."/>
            <person name="Gao Y."/>
            <person name="Hammerbacher A."/>
            <person name="Kikkert J.R."/>
            <person name="Li Y."/>
            <person name="Li H."/>
            <person name="Li K."/>
            <person name="Li Q."/>
            <person name="Liu X."/>
            <person name="Ma X."/>
            <person name="Naidoo K."/>
            <person name="Pethybridge S.J."/>
            <person name="Sun J."/>
            <person name="Steenkamp E.T."/>
            <person name="van der Nest M.A."/>
            <person name="van Wyk S."/>
            <person name="Wingfield M.J."/>
            <person name="Xiong C."/>
            <person name="Yue Q."/>
            <person name="Zhang X."/>
        </authorList>
    </citation>
    <scope>NUCLEOTIDE SEQUENCE [LARGE SCALE GENOMIC DNA]</scope>
    <source>
        <strain evidence="7 8">DSM 5745</strain>
    </source>
</reference>
<protein>
    <recommendedName>
        <fullName evidence="6">Carrier domain-containing protein</fullName>
    </recommendedName>
</protein>
<keyword evidence="2" id="KW-0597">Phosphoprotein</keyword>
<dbReference type="InterPro" id="IPR009081">
    <property type="entry name" value="PP-bd_ACP"/>
</dbReference>
<dbReference type="InterPro" id="IPR036736">
    <property type="entry name" value="ACP-like_sf"/>
</dbReference>
<dbReference type="FunFam" id="3.30.300.30:FF:000015">
    <property type="entry name" value="Nonribosomal peptide synthase SidD"/>
    <property type="match status" value="1"/>
</dbReference>
<dbReference type="GO" id="GO:0044550">
    <property type="term" value="P:secondary metabolite biosynthetic process"/>
    <property type="evidence" value="ECO:0007669"/>
    <property type="project" value="TreeGrafter"/>
</dbReference>
<dbReference type="SUPFAM" id="SSF52777">
    <property type="entry name" value="CoA-dependent acyltransferases"/>
    <property type="match status" value="2"/>
</dbReference>
<dbReference type="SUPFAM" id="SSF56801">
    <property type="entry name" value="Acetyl-CoA synthetase-like"/>
    <property type="match status" value="1"/>
</dbReference>
<keyword evidence="3" id="KW-0436">Ligase</keyword>
<dbReference type="InterPro" id="IPR001242">
    <property type="entry name" value="Condensation_dom"/>
</dbReference>
<dbReference type="Gene3D" id="3.30.300.30">
    <property type="match status" value="1"/>
</dbReference>
<feature type="domain" description="Carrier" evidence="6">
    <location>
        <begin position="561"/>
        <end position="634"/>
    </location>
</feature>
<dbReference type="GO" id="GO:0031177">
    <property type="term" value="F:phosphopantetheine binding"/>
    <property type="evidence" value="ECO:0007669"/>
    <property type="project" value="TreeGrafter"/>
</dbReference>
<name>A0A3D8T5M0_9EURO</name>
<feature type="region of interest" description="Disordered" evidence="5">
    <location>
        <begin position="847"/>
        <end position="871"/>
    </location>
</feature>
<dbReference type="InterPro" id="IPR006162">
    <property type="entry name" value="Ppantetheine_attach_site"/>
</dbReference>
<evidence type="ECO:0000256" key="1">
    <source>
        <dbReference type="ARBA" id="ARBA00022450"/>
    </source>
</evidence>
<dbReference type="Pfam" id="PF00668">
    <property type="entry name" value="Condensation"/>
    <property type="match status" value="1"/>
</dbReference>
<dbReference type="Gene3D" id="3.30.559.30">
    <property type="entry name" value="Nonribosomal peptide synthetase, condensation domain"/>
    <property type="match status" value="1"/>
</dbReference>
<dbReference type="InterPro" id="IPR000873">
    <property type="entry name" value="AMP-dep_synth/lig_dom"/>
</dbReference>
<dbReference type="SUPFAM" id="SSF47336">
    <property type="entry name" value="ACP-like"/>
    <property type="match status" value="1"/>
</dbReference>
<organism evidence="7 8">
    <name type="scientific">Aspergillus mulundensis</name>
    <dbReference type="NCBI Taxonomy" id="1810919"/>
    <lineage>
        <taxon>Eukaryota</taxon>
        <taxon>Fungi</taxon>
        <taxon>Dikarya</taxon>
        <taxon>Ascomycota</taxon>
        <taxon>Pezizomycotina</taxon>
        <taxon>Eurotiomycetes</taxon>
        <taxon>Eurotiomycetidae</taxon>
        <taxon>Eurotiales</taxon>
        <taxon>Aspergillaceae</taxon>
        <taxon>Aspergillus</taxon>
        <taxon>Aspergillus subgen. Nidulantes</taxon>
    </lineage>
</organism>
<proteinExistence type="inferred from homology"/>
<dbReference type="EMBL" id="PVWQ01000001">
    <property type="protein sequence ID" value="RDW93829.1"/>
    <property type="molecule type" value="Genomic_DNA"/>
</dbReference>
<dbReference type="STRING" id="1810919.A0A3D8T5M0"/>
<evidence type="ECO:0000256" key="2">
    <source>
        <dbReference type="ARBA" id="ARBA00022553"/>
    </source>
</evidence>